<comment type="caution">
    <text evidence="3">The sequence shown here is derived from an EMBL/GenBank/DDBJ whole genome shotgun (WGS) entry which is preliminary data.</text>
</comment>
<dbReference type="Proteomes" id="UP000019487">
    <property type="component" value="Unassembled WGS sequence"/>
</dbReference>
<dbReference type="HOGENOM" id="CLU_593333_0_0_1"/>
<feature type="compositionally biased region" description="Gly residues" evidence="1">
    <location>
        <begin position="222"/>
        <end position="234"/>
    </location>
</feature>
<evidence type="ECO:0000256" key="1">
    <source>
        <dbReference type="SAM" id="MobiDB-lite"/>
    </source>
</evidence>
<feature type="domain" description="Retrovirus-related Pol polyprotein from transposon TNT 1-94-like beta-barrel" evidence="2">
    <location>
        <begin position="315"/>
        <end position="391"/>
    </location>
</feature>
<evidence type="ECO:0000313" key="3">
    <source>
        <dbReference type="EMBL" id="ESZ97772.1"/>
    </source>
</evidence>
<gene>
    <name evidence="3" type="ORF">SBOR_1854</name>
</gene>
<feature type="region of interest" description="Disordered" evidence="1">
    <location>
        <begin position="200"/>
        <end position="240"/>
    </location>
</feature>
<evidence type="ECO:0000259" key="2">
    <source>
        <dbReference type="Pfam" id="PF22936"/>
    </source>
</evidence>
<keyword evidence="4" id="KW-1185">Reference proteome</keyword>
<organism evidence="3 4">
    <name type="scientific">Sclerotinia borealis (strain F-4128)</name>
    <dbReference type="NCBI Taxonomy" id="1432307"/>
    <lineage>
        <taxon>Eukaryota</taxon>
        <taxon>Fungi</taxon>
        <taxon>Dikarya</taxon>
        <taxon>Ascomycota</taxon>
        <taxon>Pezizomycotina</taxon>
        <taxon>Leotiomycetes</taxon>
        <taxon>Helotiales</taxon>
        <taxon>Sclerotiniaceae</taxon>
        <taxon>Sclerotinia</taxon>
    </lineage>
</organism>
<evidence type="ECO:0000313" key="4">
    <source>
        <dbReference type="Proteomes" id="UP000019487"/>
    </source>
</evidence>
<dbReference type="Pfam" id="PF22936">
    <property type="entry name" value="Pol_BBD"/>
    <property type="match status" value="1"/>
</dbReference>
<dbReference type="InterPro" id="IPR054722">
    <property type="entry name" value="PolX-like_BBD"/>
</dbReference>
<reference evidence="3 4" key="1">
    <citation type="journal article" date="2014" name="Genome Announc.">
        <title>Draft genome sequence of Sclerotinia borealis, a psychrophilic plant pathogenic fungus.</title>
        <authorList>
            <person name="Mardanov A.V."/>
            <person name="Beletsky A.V."/>
            <person name="Kadnikov V.V."/>
            <person name="Ignatov A.N."/>
            <person name="Ravin N.V."/>
        </authorList>
    </citation>
    <scope>NUCLEOTIDE SEQUENCE [LARGE SCALE GENOMIC DNA]</scope>
    <source>
        <strain evidence="4">F-4157</strain>
    </source>
</reference>
<accession>W9CLV5</accession>
<proteinExistence type="predicted"/>
<protein>
    <recommendedName>
        <fullName evidence="2">Retrovirus-related Pol polyprotein from transposon TNT 1-94-like beta-barrel domain-containing protein</fullName>
    </recommendedName>
</protein>
<dbReference type="STRING" id="1432307.W9CLV5"/>
<dbReference type="EMBL" id="AYSA01000070">
    <property type="protein sequence ID" value="ESZ97772.1"/>
    <property type="molecule type" value="Genomic_DNA"/>
</dbReference>
<feature type="compositionally biased region" description="Basic residues" evidence="1">
    <location>
        <begin position="212"/>
        <end position="221"/>
    </location>
</feature>
<sequence length="461" mass="52340">MAAERIVNMHFKLCLLQKSDGGTIVIFNNDNWNEFYESCLGTLAAADALAIVQGDEEEPIDPLDISHITDLRAYKKKHRNVISIINSAVNSVYHSSLVPFLATSDIVGMWNKLKEHNYTVHPQYITEVRKQFHFEDFNPKTQTLCQFLECLLNYQSKTSISDRAISDQERNFIINSNQSLQEAMVTLTIAEKPYSAITNYTEGKGYGENRGGHNRNRKRSGYRGGSGGNGGDSGGTSNNRIEKVSKDQCRFCLKKGNFQKDYRSFLKAKKATQGIKADKEDNKEGMASLAIGDQYNGTIYTGVAMRATDSKDYTWILDSGVSNHFTRILKNLDHFQYWKELRRVRIANNTCSINTGFGKTKIGRLILDDIWYVKDFRSTQLISITQLADAGSKVIFERDSGSCWRFDQLQFAVKQSKGSYIYQYATIFDIAHLFFNEEGEGNLDETNAELAHRRLGHLNYN</sequence>
<dbReference type="AlphaFoldDB" id="W9CLV5"/>
<name>W9CLV5_SCLBF</name>
<dbReference type="OrthoDB" id="3540327at2759"/>